<protein>
    <submittedName>
        <fullName evidence="2">Uncharacterized protein</fullName>
    </submittedName>
</protein>
<evidence type="ECO:0000313" key="2">
    <source>
        <dbReference type="EMBL" id="KOA40352.1"/>
    </source>
</evidence>
<name>A0A0L7AYQ1_BIFBR</name>
<dbReference type="Proteomes" id="UP000037193">
    <property type="component" value="Unassembled WGS sequence"/>
</dbReference>
<dbReference type="EMBL" id="AVQD01000010">
    <property type="protein sequence ID" value="KOA40352.1"/>
    <property type="molecule type" value="Genomic_DNA"/>
</dbReference>
<evidence type="ECO:0000256" key="1">
    <source>
        <dbReference type="SAM" id="MobiDB-lite"/>
    </source>
</evidence>
<dbReference type="PATRIC" id="fig|1365965.3.peg.1226"/>
<gene>
    <name evidence="2" type="ORF">BBM1128_06095</name>
</gene>
<proteinExistence type="predicted"/>
<sequence>MGEAYSHLSEKERQVIQIEIGNDTDIWEIGAMLTSAVRPASAGRSSANPWFPSSEKESSGRTGRNG</sequence>
<evidence type="ECO:0000313" key="3">
    <source>
        <dbReference type="Proteomes" id="UP000037193"/>
    </source>
</evidence>
<accession>A0A0L7AYQ1</accession>
<dbReference type="AlphaFoldDB" id="A0A0L7AYQ1"/>
<comment type="caution">
    <text evidence="2">The sequence shown here is derived from an EMBL/GenBank/DDBJ whole genome shotgun (WGS) entry which is preliminary data.</text>
</comment>
<feature type="region of interest" description="Disordered" evidence="1">
    <location>
        <begin position="38"/>
        <end position="66"/>
    </location>
</feature>
<reference evidence="2 3" key="1">
    <citation type="journal article" date="2015" name="Int J Genomics">
        <title>Comparative Genomics Revealed Genetic Diversity and Species/Strain-Level Differences in Carbohydrate Metabolism of Three Probiotic Bifidobacterial Species.</title>
        <authorList>
            <person name="Odamaki T."/>
            <person name="Horigome A."/>
            <person name="Sugahara H."/>
            <person name="Hashikura N."/>
            <person name="Minami J."/>
            <person name="Xiao J.Z."/>
            <person name="Abe F."/>
        </authorList>
    </citation>
    <scope>NUCLEOTIDE SEQUENCE [LARGE SCALE GENOMIC DNA]</scope>
    <source>
        <strain evidence="2 3">MCC 1128</strain>
    </source>
</reference>
<organism evidence="2 3">
    <name type="scientific">Bifidobacterium breve MCC 1128</name>
    <dbReference type="NCBI Taxonomy" id="1365965"/>
    <lineage>
        <taxon>Bacteria</taxon>
        <taxon>Bacillati</taxon>
        <taxon>Actinomycetota</taxon>
        <taxon>Actinomycetes</taxon>
        <taxon>Bifidobacteriales</taxon>
        <taxon>Bifidobacteriaceae</taxon>
        <taxon>Bifidobacterium</taxon>
    </lineage>
</organism>